<feature type="transmembrane region" description="Helical" evidence="1">
    <location>
        <begin position="6"/>
        <end position="28"/>
    </location>
</feature>
<feature type="domain" description="Aerotolerance regulator N-terminal" evidence="2">
    <location>
        <begin position="7"/>
        <end position="81"/>
    </location>
</feature>
<reference evidence="4 5" key="1">
    <citation type="submission" date="2016-04" db="EMBL/GenBank/DDBJ databases">
        <title>Draft genome sequence of freshwater magnetotactic bacteria Magnetospirillum marisnigri SP-1 and Magnetospirillum moscoviense BB-1.</title>
        <authorList>
            <person name="Koziaeva V."/>
            <person name="Dziuba M.V."/>
            <person name="Ivanov T.M."/>
            <person name="Kuznetsov B."/>
            <person name="Grouzdev D.S."/>
        </authorList>
    </citation>
    <scope>NUCLEOTIDE SEQUENCE [LARGE SCALE GENOMIC DNA]</scope>
    <source>
        <strain evidence="4 5">BB-1</strain>
    </source>
</reference>
<dbReference type="EMBL" id="LWQU01000104">
    <property type="protein sequence ID" value="OAN55127.1"/>
    <property type="molecule type" value="Genomic_DNA"/>
</dbReference>
<dbReference type="NCBIfam" id="TIGR02226">
    <property type="entry name" value="two_anch"/>
    <property type="match status" value="1"/>
</dbReference>
<comment type="caution">
    <text evidence="4">The sequence shown here is derived from an EMBL/GenBank/DDBJ whole genome shotgun (WGS) entry which is preliminary data.</text>
</comment>
<evidence type="ECO:0008006" key="6">
    <source>
        <dbReference type="Google" id="ProtNLM"/>
    </source>
</evidence>
<dbReference type="SUPFAM" id="SSF52317">
    <property type="entry name" value="Class I glutamine amidotransferase-like"/>
    <property type="match status" value="1"/>
</dbReference>
<proteinExistence type="predicted"/>
<name>A0A178MYM3_9PROT</name>
<keyword evidence="1" id="KW-0812">Transmembrane</keyword>
<evidence type="ECO:0000256" key="1">
    <source>
        <dbReference type="SAM" id="Phobius"/>
    </source>
</evidence>
<dbReference type="AlphaFoldDB" id="A0A178MYM3"/>
<protein>
    <recommendedName>
        <fullName evidence="6">LytTR family transcriptional regulator</fullName>
    </recommendedName>
</protein>
<dbReference type="PANTHER" id="PTHR37464:SF1">
    <property type="entry name" value="BLL2463 PROTEIN"/>
    <property type="match status" value="1"/>
</dbReference>
<accession>A0A178MYM3</accession>
<organism evidence="4 5">
    <name type="scientific">Magnetospirillum moscoviense</name>
    <dbReference type="NCBI Taxonomy" id="1437059"/>
    <lineage>
        <taxon>Bacteria</taxon>
        <taxon>Pseudomonadati</taxon>
        <taxon>Pseudomonadota</taxon>
        <taxon>Alphaproteobacteria</taxon>
        <taxon>Rhodospirillales</taxon>
        <taxon>Rhodospirillaceae</taxon>
        <taxon>Magnetospirillum</taxon>
    </lineage>
</organism>
<dbReference type="Proteomes" id="UP000078543">
    <property type="component" value="Unassembled WGS sequence"/>
</dbReference>
<dbReference type="InterPro" id="IPR024163">
    <property type="entry name" value="Aerotolerance_reg_N"/>
</dbReference>
<evidence type="ECO:0000259" key="3">
    <source>
        <dbReference type="Pfam" id="PF13709"/>
    </source>
</evidence>
<feature type="transmembrane region" description="Helical" evidence="1">
    <location>
        <begin position="64"/>
        <end position="83"/>
    </location>
</feature>
<keyword evidence="5" id="KW-1185">Reference proteome</keyword>
<dbReference type="CDD" id="cd03143">
    <property type="entry name" value="A4_beta-galactosidase_middle_domain"/>
    <property type="match status" value="1"/>
</dbReference>
<dbReference type="Pfam" id="PF07584">
    <property type="entry name" value="BatA"/>
    <property type="match status" value="1"/>
</dbReference>
<dbReference type="OrthoDB" id="9773014at2"/>
<dbReference type="Gene3D" id="3.40.50.12140">
    <property type="entry name" value="Domain of unknown function DUF4159"/>
    <property type="match status" value="1"/>
</dbReference>
<dbReference type="InterPro" id="IPR025297">
    <property type="entry name" value="DUF4159"/>
</dbReference>
<keyword evidence="1" id="KW-0472">Membrane</keyword>
<dbReference type="STRING" id="1437059.A6A05_00780"/>
<sequence length="893" mass="94092">MLELGAIGFTAPWALGALALAPILWLLLRLLPPAPRLQSFPPLALLAVLGSAEDSTARTPWWMLALRLLAVILLVAAAAGPVAHPRAHHANSPLVLVIDDGWAAAADWRDRQSFAETILRQADRLGRPVRLVATAPPFLSDDWLTATEALARLAALEPKPWPTARAEVRKAVAAWSRDTVTEVVWLTDGLEDGAGQELMRALQTLGGGVELVFGRAPLLLSPPEESGAADRLTARLVRAQALPEPERIAVRAADPAGRVLARAETELPAGRTEATVEIRLPADLRNQVARLDVDGMMGAGTTALLDERWRRRPVGLVALDEAAVPLLAPLYYLERALAPFADLHRGEVGTLMDRGVAMLVLADLPPPSASMTRRLTEWVEAGGVLVRFAGPETARAIAGSTIAVRATADPLAPVALRNGGRSLGGAMSWTNPQGLAAFPDHGPFAGLAADPDIRVASQVLAEPVPDLAERTWASLADGTPLVTGRRQGKGWLALIHTTANAEWSNLPLSGLFVEMTRRLTHLSTGLVADRPAGPAMPIETLDGFGRLTPPGPLAVARPEGAPAGPRHPPGFYGSGPWRQAVNLAPLIGPLRPLTAVPGVKSAALSSQKPGERDLRGPLLLAAGLLVLLDLIVSLGLRGLLTRAVLAAFALTAAALPAQAADPAPPEAALSTRLAWVRTHDGETDRKSAAGLKALSKLVGQRSTARLAAPVGLDLESDPVHLYPLIYWPVGVAQKPPSPAAIARLTAYLRAGGMIVLDSAGDGTNAGGEADGARALTADLALPGLVPVGPEHVLTRSFYLLRELPGRWNGTAWVGDPRAGGQDGVSPVVAGANDWAGAWATDERDRPLYACVPGGERQREMALRFGVNLVMYALTGNYKADQVHLPAILERLGR</sequence>
<dbReference type="InterPro" id="IPR011933">
    <property type="entry name" value="Double_TM_dom"/>
</dbReference>
<evidence type="ECO:0000313" key="5">
    <source>
        <dbReference type="Proteomes" id="UP000078543"/>
    </source>
</evidence>
<dbReference type="Pfam" id="PF13709">
    <property type="entry name" value="DUF4159"/>
    <property type="match status" value="1"/>
</dbReference>
<dbReference type="RefSeq" id="WP_068498255.1">
    <property type="nucleotide sequence ID" value="NZ_LWQU01000104.1"/>
</dbReference>
<feature type="domain" description="DUF4159" evidence="3">
    <location>
        <begin position="672"/>
        <end position="873"/>
    </location>
</feature>
<keyword evidence="1" id="KW-1133">Transmembrane helix</keyword>
<evidence type="ECO:0000313" key="4">
    <source>
        <dbReference type="EMBL" id="OAN55127.1"/>
    </source>
</evidence>
<gene>
    <name evidence="4" type="ORF">A6A05_00780</name>
</gene>
<dbReference type="InterPro" id="IPR029062">
    <property type="entry name" value="Class_I_gatase-like"/>
</dbReference>
<dbReference type="PANTHER" id="PTHR37464">
    <property type="entry name" value="BLL2463 PROTEIN"/>
    <property type="match status" value="1"/>
</dbReference>
<evidence type="ECO:0000259" key="2">
    <source>
        <dbReference type="Pfam" id="PF07584"/>
    </source>
</evidence>